<name>A0ABP9RRK5_9ACTN</name>
<protein>
    <submittedName>
        <fullName evidence="2">Cation:proton antiporter regulatory subunit</fullName>
    </submittedName>
</protein>
<reference evidence="3" key="1">
    <citation type="journal article" date="2019" name="Int. J. Syst. Evol. Microbiol.">
        <title>The Global Catalogue of Microorganisms (GCM) 10K type strain sequencing project: providing services to taxonomists for standard genome sequencing and annotation.</title>
        <authorList>
            <consortium name="The Broad Institute Genomics Platform"/>
            <consortium name="The Broad Institute Genome Sequencing Center for Infectious Disease"/>
            <person name="Wu L."/>
            <person name="Ma J."/>
        </authorList>
    </citation>
    <scope>NUCLEOTIDE SEQUENCE [LARGE SCALE GENOMIC DNA]</scope>
    <source>
        <strain evidence="3">JCM 18304</strain>
    </source>
</reference>
<comment type="caution">
    <text evidence="2">The sequence shown here is derived from an EMBL/GenBank/DDBJ whole genome shotgun (WGS) entry which is preliminary data.</text>
</comment>
<dbReference type="Gene3D" id="3.30.70.1450">
    <property type="entry name" value="Regulator of K+ conductance, C-terminal domain"/>
    <property type="match status" value="1"/>
</dbReference>
<dbReference type="InterPro" id="IPR058776">
    <property type="entry name" value="KhtT-like_N"/>
</dbReference>
<gene>
    <name evidence="2" type="ORF">GCM10023322_30590</name>
</gene>
<accession>A0ABP9RRK5</accession>
<feature type="domain" description="RCK C-terminal" evidence="1">
    <location>
        <begin position="76"/>
        <end position="162"/>
    </location>
</feature>
<keyword evidence="3" id="KW-1185">Reference proteome</keyword>
<dbReference type="SUPFAM" id="SSF116726">
    <property type="entry name" value="TrkA C-terminal domain-like"/>
    <property type="match status" value="1"/>
</dbReference>
<dbReference type="RefSeq" id="WP_345630096.1">
    <property type="nucleotide sequence ID" value="NZ_BAABJQ010000007.1"/>
</dbReference>
<dbReference type="InterPro" id="IPR026278">
    <property type="entry name" value="KhtT"/>
</dbReference>
<dbReference type="EMBL" id="BAABJQ010000007">
    <property type="protein sequence ID" value="GAA5185783.1"/>
    <property type="molecule type" value="Genomic_DNA"/>
</dbReference>
<organism evidence="2 3">
    <name type="scientific">Rugosimonospora acidiphila</name>
    <dbReference type="NCBI Taxonomy" id="556531"/>
    <lineage>
        <taxon>Bacteria</taxon>
        <taxon>Bacillati</taxon>
        <taxon>Actinomycetota</taxon>
        <taxon>Actinomycetes</taxon>
        <taxon>Micromonosporales</taxon>
        <taxon>Micromonosporaceae</taxon>
        <taxon>Rugosimonospora</taxon>
    </lineage>
</organism>
<sequence length="165" mass="17618">MAVRVEKTALPGIGTRHDILTGSGRRIGVISRRGGGRRDLVVSDYDDPDACTAQVPLTDDESDTLAELLGSSVVLSRLSRLADDVEGLFTEQIALGSGSPWARRRLADTQARTRTRASIVAVIRDRDVHPSPGPEFVFADGDVVVAVGTREGLDRLVSILSGQQA</sequence>
<dbReference type="Pfam" id="PF25991">
    <property type="entry name" value="KhtT_N"/>
    <property type="match status" value="1"/>
</dbReference>
<evidence type="ECO:0000313" key="3">
    <source>
        <dbReference type="Proteomes" id="UP001501570"/>
    </source>
</evidence>
<dbReference type="PANTHER" id="PTHR30445">
    <property type="entry name" value="K(+)_H(+) ANTIPORTER SUBUNIT KHTT"/>
    <property type="match status" value="1"/>
</dbReference>
<dbReference type="Proteomes" id="UP001501570">
    <property type="component" value="Unassembled WGS sequence"/>
</dbReference>
<dbReference type="Pfam" id="PF02080">
    <property type="entry name" value="TrkA_C"/>
    <property type="match status" value="1"/>
</dbReference>
<dbReference type="InterPro" id="IPR050144">
    <property type="entry name" value="AAE_transporter"/>
</dbReference>
<evidence type="ECO:0000313" key="2">
    <source>
        <dbReference type="EMBL" id="GAA5185783.1"/>
    </source>
</evidence>
<dbReference type="InterPro" id="IPR036721">
    <property type="entry name" value="RCK_C_sf"/>
</dbReference>
<dbReference type="PROSITE" id="PS51202">
    <property type="entry name" value="RCK_C"/>
    <property type="match status" value="1"/>
</dbReference>
<evidence type="ECO:0000259" key="1">
    <source>
        <dbReference type="PROSITE" id="PS51202"/>
    </source>
</evidence>
<proteinExistence type="predicted"/>
<dbReference type="InterPro" id="IPR006037">
    <property type="entry name" value="RCK_C"/>
</dbReference>
<dbReference type="PANTHER" id="PTHR30445:SF8">
    <property type="entry name" value="K(+)_H(+) ANTIPORTER SUBUNIT KHTT"/>
    <property type="match status" value="1"/>
</dbReference>
<dbReference type="PIRSF" id="PIRSF005028">
    <property type="entry name" value="KhtT"/>
    <property type="match status" value="1"/>
</dbReference>